<protein>
    <recommendedName>
        <fullName evidence="3">DUF4845 domain-containing protein</fullName>
    </recommendedName>
</protein>
<sequence length="124" mass="13413">MKPSLQRQQGITLTGVIVAGFVLVFLVIGGMKVLPDVIDYFTILKDAKATAHDPNLRTASVPEVRQAFDKRIEIDNVTSISGSDLDISKEGNEIVLAFAYTKKIPLAPHVSLVIDFEGNTSGSK</sequence>
<name>A0A1J5RWR3_9ZZZZ</name>
<proteinExistence type="predicted"/>
<organism evidence="2">
    <name type="scientific">mine drainage metagenome</name>
    <dbReference type="NCBI Taxonomy" id="410659"/>
    <lineage>
        <taxon>unclassified sequences</taxon>
        <taxon>metagenomes</taxon>
        <taxon>ecological metagenomes</taxon>
    </lineage>
</organism>
<gene>
    <name evidence="2" type="ORF">GALL_215990</name>
</gene>
<reference evidence="2" key="1">
    <citation type="submission" date="2016-10" db="EMBL/GenBank/DDBJ databases">
        <title>Sequence of Gallionella enrichment culture.</title>
        <authorList>
            <person name="Poehlein A."/>
            <person name="Muehling M."/>
            <person name="Daniel R."/>
        </authorList>
    </citation>
    <scope>NUCLEOTIDE SEQUENCE</scope>
</reference>
<dbReference type="InterPro" id="IPR032314">
    <property type="entry name" value="DUF4845"/>
</dbReference>
<evidence type="ECO:0000256" key="1">
    <source>
        <dbReference type="SAM" id="Phobius"/>
    </source>
</evidence>
<keyword evidence="1" id="KW-0472">Membrane</keyword>
<dbReference type="EMBL" id="MLJW01000149">
    <property type="protein sequence ID" value="OIQ96439.1"/>
    <property type="molecule type" value="Genomic_DNA"/>
</dbReference>
<evidence type="ECO:0000313" key="2">
    <source>
        <dbReference type="EMBL" id="OIQ96439.1"/>
    </source>
</evidence>
<accession>A0A1J5RWR3</accession>
<evidence type="ECO:0008006" key="3">
    <source>
        <dbReference type="Google" id="ProtNLM"/>
    </source>
</evidence>
<keyword evidence="1" id="KW-1133">Transmembrane helix</keyword>
<feature type="transmembrane region" description="Helical" evidence="1">
    <location>
        <begin position="12"/>
        <end position="31"/>
    </location>
</feature>
<comment type="caution">
    <text evidence="2">The sequence shown here is derived from an EMBL/GenBank/DDBJ whole genome shotgun (WGS) entry which is preliminary data.</text>
</comment>
<dbReference type="Pfam" id="PF16137">
    <property type="entry name" value="DUF4845"/>
    <property type="match status" value="1"/>
</dbReference>
<dbReference type="AlphaFoldDB" id="A0A1J5RWR3"/>
<keyword evidence="1" id="KW-0812">Transmembrane</keyword>